<keyword evidence="2" id="KW-1185">Reference proteome</keyword>
<proteinExistence type="predicted"/>
<evidence type="ECO:0000313" key="1">
    <source>
        <dbReference type="EMBL" id="WOJ98179.1"/>
    </source>
</evidence>
<reference evidence="1 2" key="1">
    <citation type="submission" date="2023-10" db="EMBL/GenBank/DDBJ databases">
        <title>Two novel species belonging to the OM43/NOR5 clade.</title>
        <authorList>
            <person name="Park M."/>
        </authorList>
    </citation>
    <scope>NUCLEOTIDE SEQUENCE [LARGE SCALE GENOMIC DNA]</scope>
    <source>
        <strain evidence="1 2">IMCC45268</strain>
    </source>
</reference>
<name>A0ABZ0II42_9GAMM</name>
<evidence type="ECO:0000313" key="2">
    <source>
        <dbReference type="Proteomes" id="UP001626549"/>
    </source>
</evidence>
<dbReference type="EMBL" id="CP136865">
    <property type="protein sequence ID" value="WOJ98179.1"/>
    <property type="molecule type" value="Genomic_DNA"/>
</dbReference>
<gene>
    <name evidence="1" type="ORF">R0137_06325</name>
</gene>
<accession>A0ABZ0II42</accession>
<protein>
    <submittedName>
        <fullName evidence="1">Uncharacterized protein</fullName>
    </submittedName>
</protein>
<dbReference type="Proteomes" id="UP001626549">
    <property type="component" value="Chromosome"/>
</dbReference>
<sequence length="158" mass="17287">MEIRVPQGESRVLHFVLTPRLPVNGKADDWAFVCTSESSGAHVTELDVAFSKSTPLAERRNEAAILVVEIDRLVQTSTTAWRFHSPGFLFAHGHGDVKNCFDFSLGADQTTMVTRITCLDDVGENFKFSFAAMRTDMDSGACDIYASADPQGSVGRPD</sequence>
<organism evidence="1 2">
    <name type="scientific">Congregibacter brevis</name>
    <dbReference type="NCBI Taxonomy" id="3081201"/>
    <lineage>
        <taxon>Bacteria</taxon>
        <taxon>Pseudomonadati</taxon>
        <taxon>Pseudomonadota</taxon>
        <taxon>Gammaproteobacteria</taxon>
        <taxon>Cellvibrionales</taxon>
        <taxon>Halieaceae</taxon>
        <taxon>Congregibacter</taxon>
    </lineage>
</organism>
<dbReference type="RefSeq" id="WP_407329418.1">
    <property type="nucleotide sequence ID" value="NZ_CP136865.1"/>
</dbReference>